<proteinExistence type="predicted"/>
<evidence type="ECO:0000313" key="1">
    <source>
        <dbReference type="EMBL" id="RNA45255.1"/>
    </source>
</evidence>
<dbReference type="AlphaFoldDB" id="A0A3M7TBU7"/>
<accession>A0A3M7TBU7</accession>
<keyword evidence="2" id="KW-1185">Reference proteome</keyword>
<evidence type="ECO:0000313" key="2">
    <source>
        <dbReference type="Proteomes" id="UP000276133"/>
    </source>
</evidence>
<name>A0A3M7TBU7_BRAPC</name>
<dbReference type="Proteomes" id="UP000276133">
    <property type="component" value="Unassembled WGS sequence"/>
</dbReference>
<dbReference type="EMBL" id="REGN01000002">
    <property type="protein sequence ID" value="RNA45255.1"/>
    <property type="molecule type" value="Genomic_DNA"/>
</dbReference>
<organism evidence="1 2">
    <name type="scientific">Brachionus plicatilis</name>
    <name type="common">Marine rotifer</name>
    <name type="synonym">Brachionus muelleri</name>
    <dbReference type="NCBI Taxonomy" id="10195"/>
    <lineage>
        <taxon>Eukaryota</taxon>
        <taxon>Metazoa</taxon>
        <taxon>Spiralia</taxon>
        <taxon>Gnathifera</taxon>
        <taxon>Rotifera</taxon>
        <taxon>Eurotatoria</taxon>
        <taxon>Monogononta</taxon>
        <taxon>Pseudotrocha</taxon>
        <taxon>Ploima</taxon>
        <taxon>Brachionidae</taxon>
        <taxon>Brachionus</taxon>
    </lineage>
</organism>
<reference evidence="1 2" key="1">
    <citation type="journal article" date="2018" name="Sci. Rep.">
        <title>Genomic signatures of local adaptation to the degree of environmental predictability in rotifers.</title>
        <authorList>
            <person name="Franch-Gras L."/>
            <person name="Hahn C."/>
            <person name="Garcia-Roger E.M."/>
            <person name="Carmona M.J."/>
            <person name="Serra M."/>
            <person name="Gomez A."/>
        </authorList>
    </citation>
    <scope>NUCLEOTIDE SEQUENCE [LARGE SCALE GENOMIC DNA]</scope>
    <source>
        <strain evidence="1">HYR1</strain>
    </source>
</reference>
<gene>
    <name evidence="1" type="ORF">BpHYR1_000284</name>
</gene>
<comment type="caution">
    <text evidence="1">The sequence shown here is derived from an EMBL/GenBank/DDBJ whole genome shotgun (WGS) entry which is preliminary data.</text>
</comment>
<sequence>MYTNFKKIHKKYHKLINNLHEFLFSMKQKFFKFGWTEQASIEKQSLLNTISMCPLIIVKSGVKSSSGHEFTKKYFILK</sequence>
<protein>
    <submittedName>
        <fullName evidence="1">Uncharacterized protein</fullName>
    </submittedName>
</protein>